<organism evidence="8">
    <name type="scientific">hydrothermal vent metagenome</name>
    <dbReference type="NCBI Taxonomy" id="652676"/>
    <lineage>
        <taxon>unclassified sequences</taxon>
        <taxon>metagenomes</taxon>
        <taxon>ecological metagenomes</taxon>
    </lineage>
</organism>
<evidence type="ECO:0000259" key="6">
    <source>
        <dbReference type="Pfam" id="PF05175"/>
    </source>
</evidence>
<dbReference type="SUPFAM" id="SSF53335">
    <property type="entry name" value="S-adenosyl-L-methionine-dependent methyltransferases"/>
    <property type="match status" value="1"/>
</dbReference>
<dbReference type="HAMAP" id="MF_02126">
    <property type="entry name" value="RF_methyltr_PrmC"/>
    <property type="match status" value="1"/>
</dbReference>
<dbReference type="InterPro" id="IPR004556">
    <property type="entry name" value="HemK-like"/>
</dbReference>
<dbReference type="EMBL" id="UOFB01000363">
    <property type="protein sequence ID" value="VAW49582.1"/>
    <property type="molecule type" value="Genomic_DNA"/>
</dbReference>
<feature type="domain" description="Release factor glutamine methyltransferase N-terminal" evidence="7">
    <location>
        <begin position="14"/>
        <end position="84"/>
    </location>
</feature>
<comment type="catalytic activity">
    <reaction evidence="5">
        <text>L-glutaminyl-[peptide chain release factor] + S-adenosyl-L-methionine = N(5)-methyl-L-glutaminyl-[peptide chain release factor] + S-adenosyl-L-homocysteine + H(+)</text>
        <dbReference type="Rhea" id="RHEA:42896"/>
        <dbReference type="Rhea" id="RHEA-COMP:10271"/>
        <dbReference type="Rhea" id="RHEA-COMP:10272"/>
        <dbReference type="ChEBI" id="CHEBI:15378"/>
        <dbReference type="ChEBI" id="CHEBI:30011"/>
        <dbReference type="ChEBI" id="CHEBI:57856"/>
        <dbReference type="ChEBI" id="CHEBI:59789"/>
        <dbReference type="ChEBI" id="CHEBI:61891"/>
        <dbReference type="EC" id="2.1.1.297"/>
    </reaction>
</comment>
<dbReference type="InterPro" id="IPR002052">
    <property type="entry name" value="DNA_methylase_N6_adenine_CS"/>
</dbReference>
<dbReference type="InterPro" id="IPR050320">
    <property type="entry name" value="N5-glutamine_MTase"/>
</dbReference>
<dbReference type="Pfam" id="PF05175">
    <property type="entry name" value="MTS"/>
    <property type="match status" value="1"/>
</dbReference>
<dbReference type="PANTHER" id="PTHR18895:SF74">
    <property type="entry name" value="MTRF1L RELEASE FACTOR GLUTAMINE METHYLTRANSFERASE"/>
    <property type="match status" value="1"/>
</dbReference>
<name>A0A3B0WED1_9ZZZZ</name>
<keyword evidence="3 8" id="KW-0808">Transferase</keyword>
<dbReference type="GO" id="GO:0003676">
    <property type="term" value="F:nucleic acid binding"/>
    <property type="evidence" value="ECO:0007669"/>
    <property type="project" value="InterPro"/>
</dbReference>
<dbReference type="Pfam" id="PF17827">
    <property type="entry name" value="PrmC_N"/>
    <property type="match status" value="1"/>
</dbReference>
<evidence type="ECO:0000256" key="4">
    <source>
        <dbReference type="ARBA" id="ARBA00022691"/>
    </source>
</evidence>
<dbReference type="NCBIfam" id="TIGR03534">
    <property type="entry name" value="RF_mod_PrmC"/>
    <property type="match status" value="1"/>
</dbReference>
<keyword evidence="4" id="KW-0949">S-adenosyl-L-methionine</keyword>
<dbReference type="AlphaFoldDB" id="A0A3B0WED1"/>
<dbReference type="InterPro" id="IPR019874">
    <property type="entry name" value="RF_methyltr_PrmC"/>
</dbReference>
<evidence type="ECO:0000256" key="5">
    <source>
        <dbReference type="ARBA" id="ARBA00048391"/>
    </source>
</evidence>
<dbReference type="Gene3D" id="1.10.8.10">
    <property type="entry name" value="DNA helicase RuvA subunit, C-terminal domain"/>
    <property type="match status" value="1"/>
</dbReference>
<dbReference type="InterPro" id="IPR029063">
    <property type="entry name" value="SAM-dependent_MTases_sf"/>
</dbReference>
<evidence type="ECO:0000313" key="8">
    <source>
        <dbReference type="EMBL" id="VAW49582.1"/>
    </source>
</evidence>
<reference evidence="8" key="1">
    <citation type="submission" date="2018-06" db="EMBL/GenBank/DDBJ databases">
        <authorList>
            <person name="Zhirakovskaya E."/>
        </authorList>
    </citation>
    <scope>NUCLEOTIDE SEQUENCE</scope>
</reference>
<sequence length="296" mass="33084">MTMSLNESQDIQTLLQVASHQLTQHGLTDSPRLDAELLLSQALNVSRTYLFTWPEKVPSSEQFKKFPPLLAQRLQGQPIAHILGEREFWGLPLKVTQDTLIPRPDTETLVETTLTLITKEAPKFFPPPYPTLLDLGTGSGAIALALKSEHPQLAITAVDQSTEALKIAQHNADTHQLTIQFLQSNWFSALKRPHIHFDYIVSNPPYIEEQDPHLTQGDVRFEPRSALTSGEDGLDDIRQITQQAGAHLTPQGWLIIEHGYHQADAVAKLFQINGFANIQLQHDLAGQPRVTIGQRL</sequence>
<dbReference type="InterPro" id="IPR040758">
    <property type="entry name" value="PrmC_N"/>
</dbReference>
<dbReference type="FunFam" id="3.40.50.150:FF:000053">
    <property type="entry name" value="Release factor glutamine methyltransferase"/>
    <property type="match status" value="1"/>
</dbReference>
<dbReference type="PANTHER" id="PTHR18895">
    <property type="entry name" value="HEMK METHYLTRANSFERASE"/>
    <property type="match status" value="1"/>
</dbReference>
<gene>
    <name evidence="8" type="ORF">MNBD_GAMMA04-2016</name>
</gene>
<feature type="domain" description="Methyltransferase small" evidence="6">
    <location>
        <begin position="131"/>
        <end position="211"/>
    </location>
</feature>
<evidence type="ECO:0000256" key="1">
    <source>
        <dbReference type="ARBA" id="ARBA00012771"/>
    </source>
</evidence>
<dbReference type="NCBIfam" id="TIGR00536">
    <property type="entry name" value="hemK_fam"/>
    <property type="match status" value="1"/>
</dbReference>
<dbReference type="EC" id="2.1.1.297" evidence="1"/>
<accession>A0A3B0WED1</accession>
<proteinExistence type="inferred from homology"/>
<dbReference type="GO" id="GO:0032259">
    <property type="term" value="P:methylation"/>
    <property type="evidence" value="ECO:0007669"/>
    <property type="project" value="UniProtKB-KW"/>
</dbReference>
<keyword evidence="2 8" id="KW-0489">Methyltransferase</keyword>
<dbReference type="CDD" id="cd02440">
    <property type="entry name" value="AdoMet_MTases"/>
    <property type="match status" value="1"/>
</dbReference>
<evidence type="ECO:0000256" key="2">
    <source>
        <dbReference type="ARBA" id="ARBA00022603"/>
    </source>
</evidence>
<dbReference type="Gene3D" id="3.40.50.150">
    <property type="entry name" value="Vaccinia Virus protein VP39"/>
    <property type="match status" value="1"/>
</dbReference>
<dbReference type="GO" id="GO:0102559">
    <property type="term" value="F:peptide chain release factor N(5)-glutamine methyltransferase activity"/>
    <property type="evidence" value="ECO:0007669"/>
    <property type="project" value="UniProtKB-EC"/>
</dbReference>
<protein>
    <recommendedName>
        <fullName evidence="1">peptide chain release factor N(5)-glutamine methyltransferase</fullName>
        <ecNumber evidence="1">2.1.1.297</ecNumber>
    </recommendedName>
</protein>
<dbReference type="PROSITE" id="PS00092">
    <property type="entry name" value="N6_MTASE"/>
    <property type="match status" value="1"/>
</dbReference>
<evidence type="ECO:0000256" key="3">
    <source>
        <dbReference type="ARBA" id="ARBA00022679"/>
    </source>
</evidence>
<evidence type="ECO:0000259" key="7">
    <source>
        <dbReference type="Pfam" id="PF17827"/>
    </source>
</evidence>
<dbReference type="InterPro" id="IPR007848">
    <property type="entry name" value="Small_mtfrase_dom"/>
</dbReference>